<proteinExistence type="inferred from homology"/>
<protein>
    <submittedName>
        <fullName evidence="3">MFS transporter</fullName>
    </submittedName>
</protein>
<sequence length="440" mass="48515">MLTRQEKLSFGIGDFAFAFTWASISLYLMYFYTDVFGINPALVGTLFLAARLWDAITDPLVGVLSDRTRTRFGRLRPYLLWFSLPLGVLLWLTFTTPELSPAAKVAYAFATYMLLMGFYTLVNIPYSALPVSMTTDNQERRDLSNLRMICSYAAFVGLSYATLPLVHWLGGGDDALGFSRVFALYGTITFGVLMLTFKGVKEHHTEGESAGNPLTSFKDVAKTKPFWLMFATCTLIFTLMLMPDSVAVYFFKYYLGDEEGVSLFLACGYLALIAGVLINQFVLNRFCKRSVMLWTNLGYAVALVGFFFAADMAAPIYFGAFMLIKLLSGIVAATMWAMVADIADYVEYRSGRRATGASTSAVTFSHKFGMSVGGLLTGTLFSVFGYVANAEQSDAVLLLLKSMMSVLPAVGALGVFGLMLRYPLSDAVMAKVRRQKPTTN</sequence>
<dbReference type="NCBIfam" id="TIGR00792">
    <property type="entry name" value="gph"/>
    <property type="match status" value="1"/>
</dbReference>
<comment type="caution">
    <text evidence="3">The sequence shown here is derived from an EMBL/GenBank/DDBJ whole genome shotgun (WGS) entry which is preliminary data.</text>
</comment>
<feature type="transmembrane region" description="Helical" evidence="2">
    <location>
        <begin position="291"/>
        <end position="310"/>
    </location>
</feature>
<feature type="transmembrane region" description="Helical" evidence="2">
    <location>
        <begin position="149"/>
        <end position="169"/>
    </location>
</feature>
<evidence type="ECO:0000313" key="4">
    <source>
        <dbReference type="Proteomes" id="UP001269267"/>
    </source>
</evidence>
<comment type="similarity">
    <text evidence="1">Belongs to the sodium:galactoside symporter (TC 2.A.2) family.</text>
</comment>
<keyword evidence="2" id="KW-0472">Membrane</keyword>
<keyword evidence="2" id="KW-1133">Transmembrane helix</keyword>
<dbReference type="InterPro" id="IPR001927">
    <property type="entry name" value="Na/Gal_symport"/>
</dbReference>
<feature type="transmembrane region" description="Helical" evidence="2">
    <location>
        <begin position="263"/>
        <end position="284"/>
    </location>
</feature>
<dbReference type="RefSeq" id="WP_230445483.1">
    <property type="nucleotide sequence ID" value="NZ_JARWAI010000003.1"/>
</dbReference>
<feature type="transmembrane region" description="Helical" evidence="2">
    <location>
        <begin position="12"/>
        <end position="32"/>
    </location>
</feature>
<feature type="transmembrane region" description="Helical" evidence="2">
    <location>
        <begin position="316"/>
        <end position="343"/>
    </location>
</feature>
<dbReference type="PANTHER" id="PTHR11328:SF24">
    <property type="entry name" value="MAJOR FACILITATOR SUPERFAMILY (MFS) PROFILE DOMAIN-CONTAINING PROTEIN"/>
    <property type="match status" value="1"/>
</dbReference>
<evidence type="ECO:0000256" key="2">
    <source>
        <dbReference type="SAM" id="Phobius"/>
    </source>
</evidence>
<dbReference type="EMBL" id="JARWAI010000003">
    <property type="protein sequence ID" value="MDR5874308.1"/>
    <property type="molecule type" value="Genomic_DNA"/>
</dbReference>
<accession>A0ABU1G9Z2</accession>
<feature type="transmembrane region" description="Helical" evidence="2">
    <location>
        <begin position="364"/>
        <end position="386"/>
    </location>
</feature>
<dbReference type="SUPFAM" id="SSF103473">
    <property type="entry name" value="MFS general substrate transporter"/>
    <property type="match status" value="1"/>
</dbReference>
<name>A0ABU1G9Z2_9GAMM</name>
<feature type="transmembrane region" description="Helical" evidence="2">
    <location>
        <begin position="77"/>
        <end position="94"/>
    </location>
</feature>
<feature type="transmembrane region" description="Helical" evidence="2">
    <location>
        <begin position="226"/>
        <end position="251"/>
    </location>
</feature>
<reference evidence="3 4" key="1">
    <citation type="submission" date="2023-04" db="EMBL/GenBank/DDBJ databases">
        <title>A long-awaited taxogenomic arrangement of the family Halomonadaceae.</title>
        <authorList>
            <person name="De La Haba R."/>
            <person name="Chuvochina M."/>
            <person name="Wittouck S."/>
            <person name="Arahal D.R."/>
            <person name="Sanchez-Porro C."/>
            <person name="Hugenholtz P."/>
            <person name="Ventosa A."/>
        </authorList>
    </citation>
    <scope>NUCLEOTIDE SEQUENCE [LARGE SCALE GENOMIC DNA]</scope>
    <source>
        <strain evidence="3 4">DSM 18042</strain>
    </source>
</reference>
<dbReference type="Proteomes" id="UP001269267">
    <property type="component" value="Unassembled WGS sequence"/>
</dbReference>
<organism evidence="3 4">
    <name type="scientific">Vreelandella gomseomensis</name>
    <dbReference type="NCBI Taxonomy" id="370766"/>
    <lineage>
        <taxon>Bacteria</taxon>
        <taxon>Pseudomonadati</taxon>
        <taxon>Pseudomonadota</taxon>
        <taxon>Gammaproteobacteria</taxon>
        <taxon>Oceanospirillales</taxon>
        <taxon>Halomonadaceae</taxon>
        <taxon>Vreelandella</taxon>
    </lineage>
</organism>
<dbReference type="PANTHER" id="PTHR11328">
    <property type="entry name" value="MAJOR FACILITATOR SUPERFAMILY DOMAIN-CONTAINING PROTEIN"/>
    <property type="match status" value="1"/>
</dbReference>
<dbReference type="CDD" id="cd17332">
    <property type="entry name" value="MFS_MelB_like"/>
    <property type="match status" value="1"/>
</dbReference>
<gene>
    <name evidence="3" type="ORF">QC815_05165</name>
</gene>
<keyword evidence="4" id="KW-1185">Reference proteome</keyword>
<keyword evidence="2" id="KW-0812">Transmembrane</keyword>
<evidence type="ECO:0000313" key="3">
    <source>
        <dbReference type="EMBL" id="MDR5874308.1"/>
    </source>
</evidence>
<dbReference type="Gene3D" id="1.20.1250.20">
    <property type="entry name" value="MFS general substrate transporter like domains"/>
    <property type="match status" value="2"/>
</dbReference>
<evidence type="ECO:0000256" key="1">
    <source>
        <dbReference type="ARBA" id="ARBA00009617"/>
    </source>
</evidence>
<feature type="transmembrane region" description="Helical" evidence="2">
    <location>
        <begin position="406"/>
        <end position="424"/>
    </location>
</feature>
<feature type="transmembrane region" description="Helical" evidence="2">
    <location>
        <begin position="106"/>
        <end position="129"/>
    </location>
</feature>
<dbReference type="InterPro" id="IPR039672">
    <property type="entry name" value="MFS_2"/>
</dbReference>
<dbReference type="Pfam" id="PF13347">
    <property type="entry name" value="MFS_2"/>
    <property type="match status" value="1"/>
</dbReference>
<dbReference type="InterPro" id="IPR036259">
    <property type="entry name" value="MFS_trans_sf"/>
</dbReference>
<feature type="transmembrane region" description="Helical" evidence="2">
    <location>
        <begin position="175"/>
        <end position="197"/>
    </location>
</feature>